<dbReference type="InterPro" id="IPR037524">
    <property type="entry name" value="PA14/GLEYA"/>
</dbReference>
<evidence type="ECO:0000259" key="2">
    <source>
        <dbReference type="PROSITE" id="PS51820"/>
    </source>
</evidence>
<dbReference type="Pfam" id="PF10528">
    <property type="entry name" value="GLEYA"/>
    <property type="match status" value="1"/>
</dbReference>
<gene>
    <name evidence="3" type="ORF">LEL_02360</name>
</gene>
<evidence type="ECO:0000313" key="4">
    <source>
        <dbReference type="Proteomes" id="UP000076881"/>
    </source>
</evidence>
<dbReference type="PROSITE" id="PS51820">
    <property type="entry name" value="PA14"/>
    <property type="match status" value="1"/>
</dbReference>
<feature type="chain" id="PRO_5007897759" evidence="1">
    <location>
        <begin position="19"/>
        <end position="697"/>
    </location>
</feature>
<reference evidence="3 4" key="1">
    <citation type="journal article" date="2016" name="Genome Biol. Evol.">
        <title>Divergent and convergent evolution of fungal pathogenicity.</title>
        <authorList>
            <person name="Shang Y."/>
            <person name="Xiao G."/>
            <person name="Zheng P."/>
            <person name="Cen K."/>
            <person name="Zhan S."/>
            <person name="Wang C."/>
        </authorList>
    </citation>
    <scope>NUCLEOTIDE SEQUENCE [LARGE SCALE GENOMIC DNA]</scope>
    <source>
        <strain evidence="3 4">RCEF 1005</strain>
    </source>
</reference>
<evidence type="ECO:0000313" key="3">
    <source>
        <dbReference type="EMBL" id="OAA78874.1"/>
    </source>
</evidence>
<dbReference type="EMBL" id="AZHF01000002">
    <property type="protein sequence ID" value="OAA78874.1"/>
    <property type="molecule type" value="Genomic_DNA"/>
</dbReference>
<keyword evidence="1" id="KW-0732">Signal</keyword>
<accession>A0A168I7G8</accession>
<organism evidence="3 4">
    <name type="scientific">Akanthomyces lecanii RCEF 1005</name>
    <dbReference type="NCBI Taxonomy" id="1081108"/>
    <lineage>
        <taxon>Eukaryota</taxon>
        <taxon>Fungi</taxon>
        <taxon>Dikarya</taxon>
        <taxon>Ascomycota</taxon>
        <taxon>Pezizomycotina</taxon>
        <taxon>Sordariomycetes</taxon>
        <taxon>Hypocreomycetidae</taxon>
        <taxon>Hypocreales</taxon>
        <taxon>Cordycipitaceae</taxon>
        <taxon>Akanthomyces</taxon>
        <taxon>Cordyceps confragosa</taxon>
    </lineage>
</organism>
<protein>
    <submittedName>
        <fullName evidence="3">GLEYA adhesin domain protein</fullName>
    </submittedName>
</protein>
<dbReference type="Proteomes" id="UP000076881">
    <property type="component" value="Unassembled WGS sequence"/>
</dbReference>
<feature type="domain" description="PA14" evidence="2">
    <location>
        <begin position="523"/>
        <end position="673"/>
    </location>
</feature>
<dbReference type="STRING" id="1081108.A0A168I7G8"/>
<feature type="signal peptide" evidence="1">
    <location>
        <begin position="1"/>
        <end position="18"/>
    </location>
</feature>
<proteinExistence type="predicted"/>
<comment type="caution">
    <text evidence="3">The sequence shown here is derived from an EMBL/GenBank/DDBJ whole genome shotgun (WGS) entry which is preliminary data.</text>
</comment>
<dbReference type="OrthoDB" id="4388755at2759"/>
<dbReference type="AlphaFoldDB" id="A0A168I7G8"/>
<name>A0A168I7G8_CORDF</name>
<dbReference type="Gene3D" id="2.60.120.1560">
    <property type="match status" value="1"/>
</dbReference>
<evidence type="ECO:0000256" key="1">
    <source>
        <dbReference type="SAM" id="SignalP"/>
    </source>
</evidence>
<sequence>MQLLPLSLACAALAVANQQPDVVTVTNYLPFEQHRCYEYFILGVNEDVTTEACQPGACCVDIKDANTYTDDSGNNVGGSNVGVNSVGVNSVGGNNVGGNNVGGNNVVGITVGPDGHTTTTPCPCSSGAITKTITAVSQFSSGASSNSITSGRVTATSSLSSSTPKSPITSGSVVTSFSTSGFITLTLVEIITNDRTITEEIIATSIETLPETSRETEVITTTVPKLITFNTTSSGQVIVETTTSEVLTTEIITSDVVISTTEVLTTPLVVTSTEVITRNNSTITSLVTTTSEETITTILPSLTTTTETTLTTTFPKLIFFNSTSAGRPIVETTTTEVLTTETITTDVVISTTETLTTPVVVTLTEIFTPSDSPVTSLVTTTSEETLTTPIVVTSTEVITTSNTTLTSLVTTTSEETLTTPVIVTSTEVITPSDTPFISLVTITSEETLTSVHPILTTTDEIITTPSVVVTPTLTTITNIVVEPIISLIPPPPEPETSREIRKSCPTPTCSHGIQYALYKNPFSSDLTPTYESFSPEYFKKQKPVYSTTLQTAIFISDDNNGNGFNPLFSNAAAGYRGFLFACRAGRYRFNSPYSDDITIMWFGDKAYDSYTRENADIVQAYYGDNKPKDIYRDLAAGTYYPIRVLWGNTGGAADLSLRIYGPDGQDISGADQKGEHYLTTEACDGSYAPFPLWGQEK</sequence>
<dbReference type="InterPro" id="IPR018871">
    <property type="entry name" value="GLEYA_adhesin_domain"/>
</dbReference>
<keyword evidence="4" id="KW-1185">Reference proteome</keyword>